<dbReference type="Proteomes" id="UP000887565">
    <property type="component" value="Unplaced"/>
</dbReference>
<organism evidence="2 3">
    <name type="scientific">Romanomermis culicivorax</name>
    <name type="common">Nematode worm</name>
    <dbReference type="NCBI Taxonomy" id="13658"/>
    <lineage>
        <taxon>Eukaryota</taxon>
        <taxon>Metazoa</taxon>
        <taxon>Ecdysozoa</taxon>
        <taxon>Nematoda</taxon>
        <taxon>Enoplea</taxon>
        <taxon>Dorylaimia</taxon>
        <taxon>Mermithida</taxon>
        <taxon>Mermithoidea</taxon>
        <taxon>Mermithidae</taxon>
        <taxon>Romanomermis</taxon>
    </lineage>
</organism>
<accession>A0A915JWI1</accession>
<reference evidence="3" key="1">
    <citation type="submission" date="2022-11" db="UniProtKB">
        <authorList>
            <consortium name="WormBaseParasite"/>
        </authorList>
    </citation>
    <scope>IDENTIFICATION</scope>
</reference>
<sequence>MPDSSRTHPEHVRDVGSTLCAPEKDTSGHDLDVSRMRLGCEKFRLVYRQLRSFAKNQLIPIKFDSQIDILSR</sequence>
<evidence type="ECO:0000313" key="2">
    <source>
        <dbReference type="Proteomes" id="UP000887565"/>
    </source>
</evidence>
<feature type="compositionally biased region" description="Basic and acidic residues" evidence="1">
    <location>
        <begin position="1"/>
        <end position="14"/>
    </location>
</feature>
<name>A0A915JWI1_ROMCU</name>
<evidence type="ECO:0000313" key="3">
    <source>
        <dbReference type="WBParaSite" id="nRc.2.0.1.t30433-RA"/>
    </source>
</evidence>
<proteinExistence type="predicted"/>
<evidence type="ECO:0000256" key="1">
    <source>
        <dbReference type="SAM" id="MobiDB-lite"/>
    </source>
</evidence>
<keyword evidence="2" id="KW-1185">Reference proteome</keyword>
<dbReference type="WBParaSite" id="nRc.2.0.1.t30433-RA">
    <property type="protein sequence ID" value="nRc.2.0.1.t30433-RA"/>
    <property type="gene ID" value="nRc.2.0.1.g30433"/>
</dbReference>
<dbReference type="AlphaFoldDB" id="A0A915JWI1"/>
<protein>
    <submittedName>
        <fullName evidence="3">Uncharacterized protein</fullName>
    </submittedName>
</protein>
<feature type="region of interest" description="Disordered" evidence="1">
    <location>
        <begin position="1"/>
        <end position="27"/>
    </location>
</feature>